<reference evidence="3 4" key="1">
    <citation type="submission" date="2024-01" db="EMBL/GenBank/DDBJ databases">
        <authorList>
            <consortium name="Genoscope - CEA"/>
            <person name="William W."/>
        </authorList>
    </citation>
    <scope>NUCLEOTIDE SEQUENCE [LARGE SCALE GENOMIC DNA]</scope>
    <source>
        <strain evidence="3 4">29B2s-10</strain>
    </source>
</reference>
<name>A0ABP0E7T3_9ASCO</name>
<gene>
    <name evidence="3" type="ORF">CAAN4_B08746</name>
</gene>
<feature type="region of interest" description="Disordered" evidence="2">
    <location>
        <begin position="306"/>
        <end position="424"/>
    </location>
</feature>
<proteinExistence type="predicted"/>
<evidence type="ECO:0000313" key="3">
    <source>
        <dbReference type="EMBL" id="CAK7897212.1"/>
    </source>
</evidence>
<feature type="compositionally biased region" description="Basic residues" evidence="2">
    <location>
        <begin position="311"/>
        <end position="322"/>
    </location>
</feature>
<feature type="coiled-coil region" evidence="1">
    <location>
        <begin position="195"/>
        <end position="222"/>
    </location>
</feature>
<keyword evidence="4" id="KW-1185">Reference proteome</keyword>
<protein>
    <submittedName>
        <fullName evidence="3">Uncharacterized protein</fullName>
    </submittedName>
</protein>
<keyword evidence="1" id="KW-0175">Coiled coil</keyword>
<evidence type="ECO:0000313" key="4">
    <source>
        <dbReference type="Proteomes" id="UP001497600"/>
    </source>
</evidence>
<dbReference type="Proteomes" id="UP001497600">
    <property type="component" value="Chromosome B"/>
</dbReference>
<feature type="compositionally biased region" description="Low complexity" evidence="2">
    <location>
        <begin position="454"/>
        <end position="468"/>
    </location>
</feature>
<evidence type="ECO:0000256" key="1">
    <source>
        <dbReference type="SAM" id="Coils"/>
    </source>
</evidence>
<feature type="compositionally biased region" description="Basic and acidic residues" evidence="2">
    <location>
        <begin position="395"/>
        <end position="424"/>
    </location>
</feature>
<accession>A0ABP0E7T3</accession>
<feature type="region of interest" description="Disordered" evidence="2">
    <location>
        <begin position="446"/>
        <end position="468"/>
    </location>
</feature>
<feature type="compositionally biased region" description="Basic and acidic residues" evidence="2">
    <location>
        <begin position="339"/>
        <end position="361"/>
    </location>
</feature>
<evidence type="ECO:0000256" key="2">
    <source>
        <dbReference type="SAM" id="MobiDB-lite"/>
    </source>
</evidence>
<dbReference type="SUPFAM" id="SSF58022">
    <property type="entry name" value="XRCC4, C-terminal oligomerization domain"/>
    <property type="match status" value="1"/>
</dbReference>
<organism evidence="3 4">
    <name type="scientific">[Candida] anglica</name>
    <dbReference type="NCBI Taxonomy" id="148631"/>
    <lineage>
        <taxon>Eukaryota</taxon>
        <taxon>Fungi</taxon>
        <taxon>Dikarya</taxon>
        <taxon>Ascomycota</taxon>
        <taxon>Saccharomycotina</taxon>
        <taxon>Pichiomycetes</taxon>
        <taxon>Debaryomycetaceae</taxon>
        <taxon>Kurtzmaniella</taxon>
    </lineage>
</organism>
<sequence>MKQDQTNSTALQGSITNAPLDINDRISRKLIKSATVYIYTSFRNDSKNLLITGLIQEGTFQVELNENQRAEVRRKVGADQEKGAGIVVSAGPGAVANSYTDSEWEMILRDLFRGKLVDVEIGSIYLSARYLSSEEFYSQGELIEEVEGDDMYRTSLYIDIKTGGKLPITLGTIELTKVKEEEMYEKPEMSLLNWLDLLIEDNKSMNNERVEKKKELEKVVKERDYYKKEVIKSSEEHLEIMKDIERKFYHVLNSKKDRIWEVEKMIEEKKETNSIEGINEKFVEENHFNLNRKNIDLKDIPQEFRGEIKKKEKGKSIGKRRRTDGNSDNGKEKKKRRGKVTEKEENSDKSEDSEAVDKSNNGEDDGMESTDIEDSEDENEIKKEVDEDASVVGHISHEESIGERISKERQQPEQESIIKVKREPTINSISDQDILKSVNEIEQVDQIDTEYDSNESTSSPSVVSDSLE</sequence>
<dbReference type="EMBL" id="OZ004254">
    <property type="protein sequence ID" value="CAK7897212.1"/>
    <property type="molecule type" value="Genomic_DNA"/>
</dbReference>
<feature type="compositionally biased region" description="Acidic residues" evidence="2">
    <location>
        <begin position="362"/>
        <end position="379"/>
    </location>
</feature>